<evidence type="ECO:0000259" key="2">
    <source>
        <dbReference type="PROSITE" id="PS50113"/>
    </source>
</evidence>
<feature type="domain" description="GGDEF" evidence="3">
    <location>
        <begin position="164"/>
        <end position="297"/>
    </location>
</feature>
<dbReference type="FunFam" id="3.30.70.270:FF:000001">
    <property type="entry name" value="Diguanylate cyclase domain protein"/>
    <property type="match status" value="1"/>
</dbReference>
<reference evidence="4 5" key="1">
    <citation type="submission" date="2019-12" db="EMBL/GenBank/DDBJ databases">
        <title>Novel species isolated from a subtropical stream in China.</title>
        <authorList>
            <person name="Lu H."/>
        </authorList>
    </citation>
    <scope>NUCLEOTIDE SEQUENCE [LARGE SCALE GENOMIC DNA]</scope>
    <source>
        <strain evidence="4 5">FT127W</strain>
    </source>
</reference>
<dbReference type="PROSITE" id="PS50113">
    <property type="entry name" value="PAC"/>
    <property type="match status" value="1"/>
</dbReference>
<dbReference type="InterPro" id="IPR001610">
    <property type="entry name" value="PAC"/>
</dbReference>
<organism evidence="4 5">
    <name type="scientific">Pseudoduganella aquatica</name>
    <dbReference type="NCBI Taxonomy" id="2660641"/>
    <lineage>
        <taxon>Bacteria</taxon>
        <taxon>Pseudomonadati</taxon>
        <taxon>Pseudomonadota</taxon>
        <taxon>Betaproteobacteria</taxon>
        <taxon>Burkholderiales</taxon>
        <taxon>Oxalobacteraceae</taxon>
        <taxon>Telluria group</taxon>
        <taxon>Pseudoduganella</taxon>
    </lineage>
</organism>
<dbReference type="NCBIfam" id="TIGR00254">
    <property type="entry name" value="GGDEF"/>
    <property type="match status" value="1"/>
</dbReference>
<dbReference type="Gene3D" id="3.30.70.270">
    <property type="match status" value="1"/>
</dbReference>
<feature type="domain" description="PAC" evidence="2">
    <location>
        <begin position="80"/>
        <end position="132"/>
    </location>
</feature>
<comment type="caution">
    <text evidence="4">The sequence shown here is derived from an EMBL/GenBank/DDBJ whole genome shotgun (WGS) entry which is preliminary data.</text>
</comment>
<dbReference type="InterPro" id="IPR052163">
    <property type="entry name" value="DGC-Regulatory_Protein"/>
</dbReference>
<dbReference type="GO" id="GO:0003824">
    <property type="term" value="F:catalytic activity"/>
    <property type="evidence" value="ECO:0007669"/>
    <property type="project" value="UniProtKB-ARBA"/>
</dbReference>
<evidence type="ECO:0000313" key="4">
    <source>
        <dbReference type="EMBL" id="MYN10777.1"/>
    </source>
</evidence>
<evidence type="ECO:0000259" key="1">
    <source>
        <dbReference type="PROSITE" id="PS50112"/>
    </source>
</evidence>
<dbReference type="RefSeq" id="WP_161075060.1">
    <property type="nucleotide sequence ID" value="NZ_WWCU01000045.1"/>
</dbReference>
<dbReference type="SUPFAM" id="SSF55785">
    <property type="entry name" value="PYP-like sensor domain (PAS domain)"/>
    <property type="match status" value="1"/>
</dbReference>
<name>A0A7X4HHT8_9BURK</name>
<dbReference type="SMART" id="SM00086">
    <property type="entry name" value="PAC"/>
    <property type="match status" value="1"/>
</dbReference>
<keyword evidence="5" id="KW-1185">Reference proteome</keyword>
<dbReference type="Pfam" id="PF00990">
    <property type="entry name" value="GGDEF"/>
    <property type="match status" value="1"/>
</dbReference>
<dbReference type="NCBIfam" id="TIGR00229">
    <property type="entry name" value="sensory_box"/>
    <property type="match status" value="1"/>
</dbReference>
<evidence type="ECO:0000259" key="3">
    <source>
        <dbReference type="PROSITE" id="PS50887"/>
    </source>
</evidence>
<dbReference type="Pfam" id="PF13426">
    <property type="entry name" value="PAS_9"/>
    <property type="match status" value="1"/>
</dbReference>
<dbReference type="PANTHER" id="PTHR46663">
    <property type="entry name" value="DIGUANYLATE CYCLASE DGCT-RELATED"/>
    <property type="match status" value="1"/>
</dbReference>
<feature type="domain" description="PAS" evidence="1">
    <location>
        <begin position="11"/>
        <end position="57"/>
    </location>
</feature>
<dbReference type="InterPro" id="IPR000700">
    <property type="entry name" value="PAS-assoc_C"/>
</dbReference>
<dbReference type="PROSITE" id="PS50112">
    <property type="entry name" value="PAS"/>
    <property type="match status" value="1"/>
</dbReference>
<sequence>MPSKPTAPPERQSLLARALSANASAALIAGPDGRLQWVNQAFLRLSGYSEREALRKSRQQLGWDARAARILDAVGAGKAWSGETIVRHKRGGARLVNEVITPLRDEEGKITCFIALQHHITGRRRSDASLRHLATHDSMTGLPNKACFLREQRRALRGAHTDGHLAATLFIDLDRFKAVNDTYGHRMGDRLLLAVARRLKAAVRQDDLVARLGGDEFAMLLRSITNPAAALALAADVARSISRPYVLCGLQLSIGASIGVAVAPSPDANAARLLDLADQAMYRAKKRGGNCAELASLPNPPEIATEELRTC</sequence>
<dbReference type="PANTHER" id="PTHR46663:SF3">
    <property type="entry name" value="SLL0267 PROTEIN"/>
    <property type="match status" value="1"/>
</dbReference>
<dbReference type="CDD" id="cd01949">
    <property type="entry name" value="GGDEF"/>
    <property type="match status" value="1"/>
</dbReference>
<dbReference type="SMART" id="SM00267">
    <property type="entry name" value="GGDEF"/>
    <property type="match status" value="1"/>
</dbReference>
<dbReference type="AlphaFoldDB" id="A0A7X4HHT8"/>
<dbReference type="InterPro" id="IPR035965">
    <property type="entry name" value="PAS-like_dom_sf"/>
</dbReference>
<dbReference type="InterPro" id="IPR000160">
    <property type="entry name" value="GGDEF_dom"/>
</dbReference>
<dbReference type="SUPFAM" id="SSF55073">
    <property type="entry name" value="Nucleotide cyclase"/>
    <property type="match status" value="1"/>
</dbReference>
<accession>A0A7X4HHT8</accession>
<dbReference type="InterPro" id="IPR043128">
    <property type="entry name" value="Rev_trsase/Diguanyl_cyclase"/>
</dbReference>
<dbReference type="SMART" id="SM00091">
    <property type="entry name" value="PAS"/>
    <property type="match status" value="1"/>
</dbReference>
<dbReference type="InterPro" id="IPR029787">
    <property type="entry name" value="Nucleotide_cyclase"/>
</dbReference>
<dbReference type="Proteomes" id="UP000450676">
    <property type="component" value="Unassembled WGS sequence"/>
</dbReference>
<evidence type="ECO:0000313" key="5">
    <source>
        <dbReference type="Proteomes" id="UP000450676"/>
    </source>
</evidence>
<dbReference type="PROSITE" id="PS50887">
    <property type="entry name" value="GGDEF"/>
    <property type="match status" value="1"/>
</dbReference>
<dbReference type="Gene3D" id="3.30.450.20">
    <property type="entry name" value="PAS domain"/>
    <property type="match status" value="1"/>
</dbReference>
<dbReference type="EMBL" id="WWCU01000045">
    <property type="protein sequence ID" value="MYN10777.1"/>
    <property type="molecule type" value="Genomic_DNA"/>
</dbReference>
<dbReference type="CDD" id="cd00130">
    <property type="entry name" value="PAS"/>
    <property type="match status" value="1"/>
</dbReference>
<dbReference type="InterPro" id="IPR000014">
    <property type="entry name" value="PAS"/>
</dbReference>
<proteinExistence type="predicted"/>
<protein>
    <submittedName>
        <fullName evidence="4">Diguanylate cyclase</fullName>
    </submittedName>
</protein>
<gene>
    <name evidence="4" type="ORF">GTP77_26000</name>
</gene>